<dbReference type="PANTHER" id="PTHR10357">
    <property type="entry name" value="ALPHA-AMYLASE FAMILY MEMBER"/>
    <property type="match status" value="1"/>
</dbReference>
<evidence type="ECO:0000313" key="4">
    <source>
        <dbReference type="Proteomes" id="UP000253090"/>
    </source>
</evidence>
<dbReference type="PROSITE" id="PS01124">
    <property type="entry name" value="HTH_ARAC_FAMILY_2"/>
    <property type="match status" value="1"/>
</dbReference>
<dbReference type="SUPFAM" id="SSF51445">
    <property type="entry name" value="(Trans)glycosidases"/>
    <property type="match status" value="1"/>
</dbReference>
<organism evidence="3 4">
    <name type="scientific">Fontibacillus phaseoli</name>
    <dbReference type="NCBI Taxonomy" id="1416533"/>
    <lineage>
        <taxon>Bacteria</taxon>
        <taxon>Bacillati</taxon>
        <taxon>Bacillota</taxon>
        <taxon>Bacilli</taxon>
        <taxon>Bacillales</taxon>
        <taxon>Paenibacillaceae</taxon>
        <taxon>Fontibacillus</taxon>
    </lineage>
</organism>
<comment type="similarity">
    <text evidence="1">Belongs to the glycosyl hydrolase 13 family.</text>
</comment>
<dbReference type="EMBL" id="QPJW01000012">
    <property type="protein sequence ID" value="RCX16432.1"/>
    <property type="molecule type" value="Genomic_DNA"/>
</dbReference>
<name>A0A369B4F4_9BACL</name>
<protein>
    <submittedName>
        <fullName evidence="3">Maltogenic amylase-like enzyme</fullName>
    </submittedName>
</protein>
<keyword evidence="4" id="KW-1185">Reference proteome</keyword>
<gene>
    <name evidence="3" type="ORF">DFP94_11252</name>
</gene>
<evidence type="ECO:0000313" key="3">
    <source>
        <dbReference type="EMBL" id="RCX16432.1"/>
    </source>
</evidence>
<comment type="caution">
    <text evidence="3">The sequence shown here is derived from an EMBL/GenBank/DDBJ whole genome shotgun (WGS) entry which is preliminary data.</text>
</comment>
<evidence type="ECO:0000259" key="2">
    <source>
        <dbReference type="PROSITE" id="PS01124"/>
    </source>
</evidence>
<dbReference type="Pfam" id="PF16657">
    <property type="entry name" value="Malt_amylase_C"/>
    <property type="match status" value="1"/>
</dbReference>
<reference evidence="3 4" key="1">
    <citation type="submission" date="2018-07" db="EMBL/GenBank/DDBJ databases">
        <title>Genomic Encyclopedia of Type Strains, Phase III (KMG-III): the genomes of soil and plant-associated and newly described type strains.</title>
        <authorList>
            <person name="Whitman W."/>
        </authorList>
    </citation>
    <scope>NUCLEOTIDE SEQUENCE [LARGE SCALE GENOMIC DNA]</scope>
    <source>
        <strain evidence="3 4">CECT 8333</strain>
    </source>
</reference>
<accession>A0A369B4F4</accession>
<dbReference type="GO" id="GO:0003700">
    <property type="term" value="F:DNA-binding transcription factor activity"/>
    <property type="evidence" value="ECO:0007669"/>
    <property type="project" value="InterPro"/>
</dbReference>
<dbReference type="Gene3D" id="2.60.40.1180">
    <property type="entry name" value="Golgi alpha-mannosidase II"/>
    <property type="match status" value="1"/>
</dbReference>
<dbReference type="Gene3D" id="3.20.20.80">
    <property type="entry name" value="Glycosidases"/>
    <property type="match status" value="1"/>
</dbReference>
<dbReference type="Proteomes" id="UP000253090">
    <property type="component" value="Unassembled WGS sequence"/>
</dbReference>
<proteinExistence type="inferred from homology"/>
<sequence>MGLAMTDTFKYFSRLFREQVGLLPSEYRQMKRLGEAVKAMAALSFTLPGLPLIYSGQEGGLDHRLQFFEKDEISWDDLSMQDFYRELADLKHDNPALWNGKDGGPFHALEATEEQLLAFERTQNGNVVIVIMNLSAENVNGVVSMDSVAGTYHAYPEGTEMSLSEEHSVELGPWEYRIYTK</sequence>
<dbReference type="AlphaFoldDB" id="A0A369B4F4"/>
<dbReference type="SUPFAM" id="SSF51011">
    <property type="entry name" value="Glycosyl hydrolase domain"/>
    <property type="match status" value="1"/>
</dbReference>
<evidence type="ECO:0000256" key="1">
    <source>
        <dbReference type="ARBA" id="ARBA00008061"/>
    </source>
</evidence>
<dbReference type="GO" id="GO:0043565">
    <property type="term" value="F:sequence-specific DNA binding"/>
    <property type="evidence" value="ECO:0007669"/>
    <property type="project" value="InterPro"/>
</dbReference>
<dbReference type="InterPro" id="IPR017853">
    <property type="entry name" value="GH"/>
</dbReference>
<dbReference type="InterPro" id="IPR018060">
    <property type="entry name" value="HTH_AraC"/>
</dbReference>
<feature type="domain" description="HTH araC/xylS-type" evidence="2">
    <location>
        <begin position="1"/>
        <end position="30"/>
    </location>
</feature>
<dbReference type="InterPro" id="IPR032091">
    <property type="entry name" value="Malt_amylase-like_C"/>
</dbReference>
<dbReference type="InterPro" id="IPR013780">
    <property type="entry name" value="Glyco_hydro_b"/>
</dbReference>